<name>A0A645GQL6_9ZZZZ</name>
<evidence type="ECO:0000256" key="1">
    <source>
        <dbReference type="SAM" id="MobiDB-lite"/>
    </source>
</evidence>
<protein>
    <submittedName>
        <fullName evidence="2">Uncharacterized protein</fullName>
    </submittedName>
</protein>
<gene>
    <name evidence="2" type="ORF">SDC9_176639</name>
</gene>
<evidence type="ECO:0000313" key="2">
    <source>
        <dbReference type="EMBL" id="MPN29188.1"/>
    </source>
</evidence>
<feature type="compositionally biased region" description="Basic and acidic residues" evidence="1">
    <location>
        <begin position="93"/>
        <end position="104"/>
    </location>
</feature>
<comment type="caution">
    <text evidence="2">The sequence shown here is derived from an EMBL/GenBank/DDBJ whole genome shotgun (WGS) entry which is preliminary data.</text>
</comment>
<proteinExistence type="predicted"/>
<reference evidence="2" key="1">
    <citation type="submission" date="2019-08" db="EMBL/GenBank/DDBJ databases">
        <authorList>
            <person name="Kucharzyk K."/>
            <person name="Murdoch R.W."/>
            <person name="Higgins S."/>
            <person name="Loffler F."/>
        </authorList>
    </citation>
    <scope>NUCLEOTIDE SEQUENCE</scope>
</reference>
<feature type="region of interest" description="Disordered" evidence="1">
    <location>
        <begin position="1"/>
        <end position="32"/>
    </location>
</feature>
<dbReference type="AlphaFoldDB" id="A0A645GQL6"/>
<sequence length="104" mass="11356">MDHIGRVLEAHGRAGVEAKPSQPQDKQTDHRQRHAVALDGLGLSMLVIFAVAGSKNDGTGQGRPAADRVNDRVAREIKETQIRQPAAAPYPVADDRIDNKRQNK</sequence>
<dbReference type="EMBL" id="VSSQ01079761">
    <property type="protein sequence ID" value="MPN29188.1"/>
    <property type="molecule type" value="Genomic_DNA"/>
</dbReference>
<accession>A0A645GQL6</accession>
<feature type="region of interest" description="Disordered" evidence="1">
    <location>
        <begin position="78"/>
        <end position="104"/>
    </location>
</feature>
<feature type="compositionally biased region" description="Basic and acidic residues" evidence="1">
    <location>
        <begin position="1"/>
        <end position="16"/>
    </location>
</feature>
<organism evidence="2">
    <name type="scientific">bioreactor metagenome</name>
    <dbReference type="NCBI Taxonomy" id="1076179"/>
    <lineage>
        <taxon>unclassified sequences</taxon>
        <taxon>metagenomes</taxon>
        <taxon>ecological metagenomes</taxon>
    </lineage>
</organism>